<reference evidence="1" key="1">
    <citation type="journal article" date="2014" name="Front. Microbiol.">
        <title>High frequency of phylogenetically diverse reductive dehalogenase-homologous genes in deep subseafloor sedimentary metagenomes.</title>
        <authorList>
            <person name="Kawai M."/>
            <person name="Futagami T."/>
            <person name="Toyoda A."/>
            <person name="Takaki Y."/>
            <person name="Nishi S."/>
            <person name="Hori S."/>
            <person name="Arai W."/>
            <person name="Tsubouchi T."/>
            <person name="Morono Y."/>
            <person name="Uchiyama I."/>
            <person name="Ito T."/>
            <person name="Fujiyama A."/>
            <person name="Inagaki F."/>
            <person name="Takami H."/>
        </authorList>
    </citation>
    <scope>NUCLEOTIDE SEQUENCE</scope>
    <source>
        <strain evidence="1">Expedition CK06-06</strain>
    </source>
</reference>
<protein>
    <submittedName>
        <fullName evidence="1">Uncharacterized protein</fullName>
    </submittedName>
</protein>
<evidence type="ECO:0000313" key="1">
    <source>
        <dbReference type="EMBL" id="GAG44423.1"/>
    </source>
</evidence>
<organism evidence="1">
    <name type="scientific">marine sediment metagenome</name>
    <dbReference type="NCBI Taxonomy" id="412755"/>
    <lineage>
        <taxon>unclassified sequences</taxon>
        <taxon>metagenomes</taxon>
        <taxon>ecological metagenomes</taxon>
    </lineage>
</organism>
<proteinExistence type="predicted"/>
<gene>
    <name evidence="1" type="ORF">S01H1_84780</name>
</gene>
<feature type="non-terminal residue" evidence="1">
    <location>
        <position position="1"/>
    </location>
</feature>
<name>X0Y6R5_9ZZZZ</name>
<dbReference type="EMBL" id="BARS01057985">
    <property type="protein sequence ID" value="GAG44423.1"/>
    <property type="molecule type" value="Genomic_DNA"/>
</dbReference>
<comment type="caution">
    <text evidence="1">The sequence shown here is derived from an EMBL/GenBank/DDBJ whole genome shotgun (WGS) entry which is preliminary data.</text>
</comment>
<sequence length="115" mass="12440">AIFTARFELQGVNAGRSKGVFLKVDMESPAGQPEWATAASAKNHKQVGKILFGAAMAQGHEPPDPDTSINDLVALWNELMVEGATYKIAISHYGYKHPKTGEADWVQKVSAIYPA</sequence>
<accession>X0Y6R5</accession>
<dbReference type="AlphaFoldDB" id="X0Y6R5"/>